<dbReference type="AlphaFoldDB" id="A0A8J4D7Q8"/>
<evidence type="ECO:0000313" key="2">
    <source>
        <dbReference type="EMBL" id="GIL97230.1"/>
    </source>
</evidence>
<evidence type="ECO:0000313" key="3">
    <source>
        <dbReference type="Proteomes" id="UP000722791"/>
    </source>
</evidence>
<keyword evidence="1" id="KW-0472">Membrane</keyword>
<gene>
    <name evidence="2" type="ORF">Vretimale_2963</name>
</gene>
<evidence type="ECO:0000256" key="1">
    <source>
        <dbReference type="SAM" id="Phobius"/>
    </source>
</evidence>
<name>A0A8J4D7Q8_9CHLO</name>
<dbReference type="EMBL" id="BNCQ01000004">
    <property type="protein sequence ID" value="GIL97230.1"/>
    <property type="molecule type" value="Genomic_DNA"/>
</dbReference>
<sequence>LSRFHDVGWALRWTFRWALRLRKWTPTTLLAKMQAVNVSQGLDLNAALDTVSDLSEAQRTEALRVLGRLHRSVWGQAFENPPVSAEEVMRQINRIFETEVSRWALILQIMHVIVLVWLREPIQMPATVSILLLGTVLLQRKNGGTLQALLGWGFPARFPQLGLTCLFLVIPFAVYVLTANVL</sequence>
<keyword evidence="1" id="KW-0812">Transmembrane</keyword>
<feature type="transmembrane region" description="Helical" evidence="1">
    <location>
        <begin position="161"/>
        <end position="181"/>
    </location>
</feature>
<comment type="caution">
    <text evidence="2">The sequence shown here is derived from an EMBL/GenBank/DDBJ whole genome shotgun (WGS) entry which is preliminary data.</text>
</comment>
<feature type="non-terminal residue" evidence="2">
    <location>
        <position position="182"/>
    </location>
</feature>
<reference evidence="2" key="1">
    <citation type="journal article" date="2021" name="Proc. Natl. Acad. Sci. U.S.A.">
        <title>Three genomes in the algal genus Volvox reveal the fate of a haploid sex-determining region after a transition to homothallism.</title>
        <authorList>
            <person name="Yamamoto K."/>
            <person name="Hamaji T."/>
            <person name="Kawai-Toyooka H."/>
            <person name="Matsuzaki R."/>
            <person name="Takahashi F."/>
            <person name="Nishimura Y."/>
            <person name="Kawachi M."/>
            <person name="Noguchi H."/>
            <person name="Minakuchi Y."/>
            <person name="Umen J.G."/>
            <person name="Toyoda A."/>
            <person name="Nozaki H."/>
        </authorList>
    </citation>
    <scope>NUCLEOTIDE SEQUENCE</scope>
    <source>
        <strain evidence="2">NIES-3785</strain>
    </source>
</reference>
<accession>A0A8J4D7Q8</accession>
<proteinExistence type="predicted"/>
<protein>
    <submittedName>
        <fullName evidence="2">Uncharacterized protein</fullName>
    </submittedName>
</protein>
<dbReference type="Proteomes" id="UP000722791">
    <property type="component" value="Unassembled WGS sequence"/>
</dbReference>
<organism evidence="2 3">
    <name type="scientific">Volvox reticuliferus</name>
    <dbReference type="NCBI Taxonomy" id="1737510"/>
    <lineage>
        <taxon>Eukaryota</taxon>
        <taxon>Viridiplantae</taxon>
        <taxon>Chlorophyta</taxon>
        <taxon>core chlorophytes</taxon>
        <taxon>Chlorophyceae</taxon>
        <taxon>CS clade</taxon>
        <taxon>Chlamydomonadales</taxon>
        <taxon>Volvocaceae</taxon>
        <taxon>Volvox</taxon>
    </lineage>
</organism>
<keyword evidence="1" id="KW-1133">Transmembrane helix</keyword>